<accession>A0A829D1G4</accession>
<organism evidence="1 2">
    <name type="scientific">Leptospira interrogans str. 2002000626</name>
    <dbReference type="NCBI Taxonomy" id="996803"/>
    <lineage>
        <taxon>Bacteria</taxon>
        <taxon>Pseudomonadati</taxon>
        <taxon>Spirochaetota</taxon>
        <taxon>Spirochaetia</taxon>
        <taxon>Leptospirales</taxon>
        <taxon>Leptospiraceae</taxon>
        <taxon>Leptospira</taxon>
    </lineage>
</organism>
<reference evidence="1 2" key="1">
    <citation type="submission" date="2013-02" db="EMBL/GenBank/DDBJ databases">
        <authorList>
            <person name="Harkins D.M."/>
            <person name="Durkin A.S."/>
            <person name="Brinkac L.M."/>
            <person name="Haft D.H."/>
            <person name="Selengut J.D."/>
            <person name="Sanka R."/>
            <person name="DePew J."/>
            <person name="Purushe J."/>
            <person name="Whelen A.C."/>
            <person name="Vinetz J.M."/>
            <person name="Sutton G.G."/>
            <person name="Nierman W.C."/>
            <person name="Fouts D.E."/>
        </authorList>
    </citation>
    <scope>NUCLEOTIDE SEQUENCE [LARGE SCALE GENOMIC DNA]</scope>
    <source>
        <strain evidence="1 2">2002000626</strain>
    </source>
</reference>
<name>A0A829D1G4_LEPIR</name>
<sequence>MDHNRPDGWLKADGTAKEKEQNLQNSIYCKNTILIRTPFVC</sequence>
<dbReference type="AlphaFoldDB" id="A0A829D1G4"/>
<dbReference type="EMBL" id="AFJL02000057">
    <property type="protein sequence ID" value="EMY06052.1"/>
    <property type="molecule type" value="Genomic_DNA"/>
</dbReference>
<evidence type="ECO:0000313" key="2">
    <source>
        <dbReference type="Proteomes" id="UP000012329"/>
    </source>
</evidence>
<proteinExistence type="predicted"/>
<dbReference type="Proteomes" id="UP000012329">
    <property type="component" value="Unassembled WGS sequence"/>
</dbReference>
<gene>
    <name evidence="1" type="ORF">LEP1GSC029_3104</name>
</gene>
<evidence type="ECO:0000313" key="1">
    <source>
        <dbReference type="EMBL" id="EMY06052.1"/>
    </source>
</evidence>
<protein>
    <submittedName>
        <fullName evidence="1">Uncharacterized protein</fullName>
    </submittedName>
</protein>
<comment type="caution">
    <text evidence="1">The sequence shown here is derived from an EMBL/GenBank/DDBJ whole genome shotgun (WGS) entry which is preliminary data.</text>
</comment>